<dbReference type="InterPro" id="IPR027417">
    <property type="entry name" value="P-loop_NTPase"/>
</dbReference>
<dbReference type="SUPFAM" id="SSF52540">
    <property type="entry name" value="P-loop containing nucleoside triphosphate hydrolases"/>
    <property type="match status" value="1"/>
</dbReference>
<sequence>MQCFLISVFHFRCKSSHTEIHQFKAQIKESNNVKIVNRAVNGADSLTRLHEALDTIIATELGMDDSKLSVDDNDDDGCDPASLCDVTHWDLHGNSEQLEKLNAATRCLCTLGFEKHYDRLNAHISAAGPLPPLLVTGASGSGKSLLLAKWVRQLQERLPTSLILYHFVGCSGSSTADPINMLARLTRQ</sequence>
<proteinExistence type="predicted"/>
<dbReference type="InterPro" id="IPR051191">
    <property type="entry name" value="DCAF12"/>
</dbReference>
<protein>
    <submittedName>
        <fullName evidence="3">Nephrocystin-3-like</fullName>
    </submittedName>
</protein>
<evidence type="ECO:0000256" key="1">
    <source>
        <dbReference type="ARBA" id="ARBA00022737"/>
    </source>
</evidence>
<keyword evidence="1" id="KW-0677">Repeat</keyword>
<dbReference type="RefSeq" id="XP_014679432.1">
    <property type="nucleotide sequence ID" value="XM_014823946.1"/>
</dbReference>
<reference evidence="3" key="1">
    <citation type="submission" date="2025-08" db="UniProtKB">
        <authorList>
            <consortium name="RefSeq"/>
        </authorList>
    </citation>
    <scope>IDENTIFICATION</scope>
</reference>
<evidence type="ECO:0000313" key="2">
    <source>
        <dbReference type="Proteomes" id="UP000695022"/>
    </source>
</evidence>
<dbReference type="PANTHER" id="PTHR19860:SF40">
    <property type="entry name" value="WD40 REPEAT-CONTAINING PROTEIN"/>
    <property type="match status" value="1"/>
</dbReference>
<dbReference type="Proteomes" id="UP000695022">
    <property type="component" value="Unplaced"/>
</dbReference>
<evidence type="ECO:0000313" key="3">
    <source>
        <dbReference type="RefSeq" id="XP_014679432.1"/>
    </source>
</evidence>
<feature type="non-terminal residue" evidence="3">
    <location>
        <position position="188"/>
    </location>
</feature>
<name>A0ABM1F4R1_PRICU</name>
<dbReference type="PANTHER" id="PTHR19860">
    <property type="entry name" value="DDB1- AND CUL4-ASSOCIATED FACTOR 12-RELATED"/>
    <property type="match status" value="1"/>
</dbReference>
<accession>A0ABM1F4R1</accession>
<dbReference type="GeneID" id="106819301"/>
<dbReference type="Gene3D" id="3.40.50.300">
    <property type="entry name" value="P-loop containing nucleotide triphosphate hydrolases"/>
    <property type="match status" value="1"/>
</dbReference>
<organism evidence="2 3">
    <name type="scientific">Priapulus caudatus</name>
    <name type="common">Priapulid worm</name>
    <dbReference type="NCBI Taxonomy" id="37621"/>
    <lineage>
        <taxon>Eukaryota</taxon>
        <taxon>Metazoa</taxon>
        <taxon>Ecdysozoa</taxon>
        <taxon>Scalidophora</taxon>
        <taxon>Priapulida</taxon>
        <taxon>Priapulimorpha</taxon>
        <taxon>Priapulimorphida</taxon>
        <taxon>Priapulidae</taxon>
        <taxon>Priapulus</taxon>
    </lineage>
</organism>
<gene>
    <name evidence="3" type="primary">LOC106819301</name>
</gene>
<keyword evidence="2" id="KW-1185">Reference proteome</keyword>